<protein>
    <submittedName>
        <fullName evidence="7">PIN domain-containing protein</fullName>
    </submittedName>
</protein>
<dbReference type="Gene3D" id="3.40.50.1010">
    <property type="entry name" value="5'-nuclease"/>
    <property type="match status" value="1"/>
</dbReference>
<dbReference type="Pfam" id="PF01850">
    <property type="entry name" value="PIN"/>
    <property type="match status" value="1"/>
</dbReference>
<dbReference type="InterPro" id="IPR052041">
    <property type="entry name" value="Nucleic_acid_metab_PIN/TRAM"/>
</dbReference>
<evidence type="ECO:0000256" key="4">
    <source>
        <dbReference type="ARBA" id="ARBA00022842"/>
    </source>
</evidence>
<comment type="caution">
    <text evidence="7">The sequence shown here is derived from an EMBL/GenBank/DDBJ whole genome shotgun (WGS) entry which is preliminary data.</text>
</comment>
<dbReference type="PANTHER" id="PTHR11603">
    <property type="entry name" value="AAA FAMILY ATPASE"/>
    <property type="match status" value="1"/>
</dbReference>
<dbReference type="PANTHER" id="PTHR11603:SF147">
    <property type="entry name" value="MEMBRANE PROTEIN"/>
    <property type="match status" value="1"/>
</dbReference>
<proteinExistence type="predicted"/>
<dbReference type="SUPFAM" id="SSF88723">
    <property type="entry name" value="PIN domain-like"/>
    <property type="match status" value="1"/>
</dbReference>
<sequence length="352" mass="39124">MIALLGGVLGFSLNLALSHSGIINFRGYLNIFAKIGFSLIFAILFYLITPTLIKGLEKLVTKMELELSRVPARDVVFGSFGLIFGLILSYFISLPIKDIQIPYISGIFSLIITIVLYIVLGYLGIKFALKSSSELVGFIGKSNKEEKNKNQAKDNRSIRLLDTSSIIDGRIKKIIELGFLDGKLLVPNFVLLELQNIADSSDDIRRTKGRRGLDILDELKENKSVNISMTDKDYKDIKEVDTKLMRLAKELGASIITTDYNLNKVSQLQSIKILNINELALSLKPDVLHGEHISVEVVKEGKEHNQGLAYLDDGTMIVVEDGKNYIGKRVDTVVTSILQTAAGKMIFVRVDE</sequence>
<dbReference type="GO" id="GO:0016787">
    <property type="term" value="F:hydrolase activity"/>
    <property type="evidence" value="ECO:0007669"/>
    <property type="project" value="UniProtKB-KW"/>
</dbReference>
<dbReference type="InterPro" id="IPR029060">
    <property type="entry name" value="PIN-like_dom_sf"/>
</dbReference>
<name>A0AAW9N107_9FIRM</name>
<evidence type="ECO:0000259" key="6">
    <source>
        <dbReference type="PROSITE" id="PS50926"/>
    </source>
</evidence>
<keyword evidence="5" id="KW-0472">Membrane</keyword>
<dbReference type="Proteomes" id="UP001357733">
    <property type="component" value="Unassembled WGS sequence"/>
</dbReference>
<accession>A0AAW9N107</accession>
<dbReference type="InterPro" id="IPR002716">
    <property type="entry name" value="PIN_dom"/>
</dbReference>
<feature type="transmembrane region" description="Helical" evidence="5">
    <location>
        <begin position="74"/>
        <end position="92"/>
    </location>
</feature>
<evidence type="ECO:0000313" key="7">
    <source>
        <dbReference type="EMBL" id="MEB3429972.1"/>
    </source>
</evidence>
<keyword evidence="3" id="KW-0378">Hydrolase</keyword>
<evidence type="ECO:0000256" key="2">
    <source>
        <dbReference type="ARBA" id="ARBA00022722"/>
    </source>
</evidence>
<dbReference type="AlphaFoldDB" id="A0AAW9N107"/>
<keyword evidence="5" id="KW-0812">Transmembrane</keyword>
<organism evidence="7 8">
    <name type="scientific">Citroniella saccharovorans</name>
    <dbReference type="NCBI Taxonomy" id="2053367"/>
    <lineage>
        <taxon>Bacteria</taxon>
        <taxon>Bacillati</taxon>
        <taxon>Bacillota</taxon>
        <taxon>Tissierellia</taxon>
        <taxon>Tissierellales</taxon>
        <taxon>Peptoniphilaceae</taxon>
        <taxon>Citroniella</taxon>
    </lineage>
</organism>
<evidence type="ECO:0000256" key="5">
    <source>
        <dbReference type="SAM" id="Phobius"/>
    </source>
</evidence>
<keyword evidence="2" id="KW-0540">Nuclease</keyword>
<comment type="cofactor">
    <cofactor evidence="1">
        <name>Mg(2+)</name>
        <dbReference type="ChEBI" id="CHEBI:18420"/>
    </cofactor>
</comment>
<evidence type="ECO:0000256" key="1">
    <source>
        <dbReference type="ARBA" id="ARBA00001946"/>
    </source>
</evidence>
<dbReference type="CDD" id="cd09877">
    <property type="entry name" value="PIN_YacL-like"/>
    <property type="match status" value="1"/>
</dbReference>
<reference evidence="7 8" key="1">
    <citation type="submission" date="2024-01" db="EMBL/GenBank/DDBJ databases">
        <title>Complete genome sequence of Citroniella saccharovorans strain M6.X9, isolated from human fecal sample.</title>
        <authorList>
            <person name="Cheng G."/>
            <person name="Westerholm M."/>
            <person name="Schnurer A."/>
        </authorList>
    </citation>
    <scope>NUCLEOTIDE SEQUENCE [LARGE SCALE GENOMIC DNA]</scope>
    <source>
        <strain evidence="7 8">DSM 29873</strain>
    </source>
</reference>
<feature type="transmembrane region" description="Helical" evidence="5">
    <location>
        <begin position="104"/>
        <end position="125"/>
    </location>
</feature>
<dbReference type="SMART" id="SM00670">
    <property type="entry name" value="PINc"/>
    <property type="match status" value="1"/>
</dbReference>
<feature type="transmembrane region" description="Helical" evidence="5">
    <location>
        <begin position="28"/>
        <end position="53"/>
    </location>
</feature>
<gene>
    <name evidence="7" type="ORF">VLK81_08120</name>
</gene>
<feature type="domain" description="TRAM" evidence="6">
    <location>
        <begin position="286"/>
        <end position="352"/>
    </location>
</feature>
<evidence type="ECO:0000256" key="3">
    <source>
        <dbReference type="ARBA" id="ARBA00022801"/>
    </source>
</evidence>
<dbReference type="InterPro" id="IPR002792">
    <property type="entry name" value="TRAM_dom"/>
</dbReference>
<evidence type="ECO:0000313" key="8">
    <source>
        <dbReference type="Proteomes" id="UP001357733"/>
    </source>
</evidence>
<dbReference type="EMBL" id="JAYKOT010000003">
    <property type="protein sequence ID" value="MEB3429972.1"/>
    <property type="molecule type" value="Genomic_DNA"/>
</dbReference>
<keyword evidence="8" id="KW-1185">Reference proteome</keyword>
<keyword evidence="5" id="KW-1133">Transmembrane helix</keyword>
<dbReference type="GO" id="GO:0004518">
    <property type="term" value="F:nuclease activity"/>
    <property type="evidence" value="ECO:0007669"/>
    <property type="project" value="UniProtKB-KW"/>
</dbReference>
<keyword evidence="4" id="KW-0460">Magnesium</keyword>
<dbReference type="PROSITE" id="PS50926">
    <property type="entry name" value="TRAM"/>
    <property type="match status" value="1"/>
</dbReference>